<dbReference type="EC" id="3.1.1.-" evidence="7"/>
<dbReference type="FunFam" id="3.40.1090.10:FF:000005">
    <property type="entry name" value="Patatin"/>
    <property type="match status" value="1"/>
</dbReference>
<dbReference type="Pfam" id="PF01734">
    <property type="entry name" value="Patatin"/>
    <property type="match status" value="1"/>
</dbReference>
<feature type="active site" description="Proton acceptor" evidence="6">
    <location>
        <position position="276"/>
    </location>
</feature>
<dbReference type="PANTHER" id="PTHR32176">
    <property type="entry name" value="XYLOSE ISOMERASE"/>
    <property type="match status" value="1"/>
</dbReference>
<dbReference type="InterPro" id="IPR016035">
    <property type="entry name" value="Acyl_Trfase/lysoPLipase"/>
</dbReference>
<evidence type="ECO:0000256" key="7">
    <source>
        <dbReference type="RuleBase" id="RU361262"/>
    </source>
</evidence>
<evidence type="ECO:0000256" key="1">
    <source>
        <dbReference type="ARBA" id="ARBA00010240"/>
    </source>
</evidence>
<evidence type="ECO:0000259" key="8">
    <source>
        <dbReference type="PROSITE" id="PS51635"/>
    </source>
</evidence>
<dbReference type="SUPFAM" id="SSF52151">
    <property type="entry name" value="FabD/lysophospholipase-like"/>
    <property type="match status" value="1"/>
</dbReference>
<dbReference type="GO" id="GO:0016042">
    <property type="term" value="P:lipid catabolic process"/>
    <property type="evidence" value="ECO:0007669"/>
    <property type="project" value="UniProtKB-UniRule"/>
</dbReference>
<evidence type="ECO:0000256" key="4">
    <source>
        <dbReference type="ARBA" id="ARBA00022963"/>
    </source>
</evidence>
<comment type="similarity">
    <text evidence="1 7">Belongs to the patatin family.</text>
</comment>
<feature type="active site" description="Nucleophile" evidence="6">
    <location>
        <position position="131"/>
    </location>
</feature>
<proteinExistence type="inferred from homology"/>
<dbReference type="GO" id="GO:0016298">
    <property type="term" value="F:lipase activity"/>
    <property type="evidence" value="ECO:0007669"/>
    <property type="project" value="UniProtKB-ARBA"/>
</dbReference>
<protein>
    <recommendedName>
        <fullName evidence="7">Patatin</fullName>
        <ecNumber evidence="7">3.1.1.-</ecNumber>
    </recommendedName>
</protein>
<comment type="domain">
    <text evidence="7">The nitrogen atoms of the two glycine residues in the GGXR motif define the oxyanion hole, and stabilize the oxyanion that forms during the nucleophilic attack by the catalytic serine during substrate cleavage.</text>
</comment>
<dbReference type="AlphaFoldDB" id="A0ABD1C687"/>
<feature type="short sequence motif" description="GXGXXG" evidence="6">
    <location>
        <begin position="91"/>
        <end position="96"/>
    </location>
</feature>
<dbReference type="Gene3D" id="3.40.1090.10">
    <property type="entry name" value="Cytosolic phospholipase A2 catalytic domain"/>
    <property type="match status" value="1"/>
</dbReference>
<keyword evidence="5 6" id="KW-0443">Lipid metabolism</keyword>
<dbReference type="GO" id="GO:0006952">
    <property type="term" value="P:defense response"/>
    <property type="evidence" value="ECO:0007669"/>
    <property type="project" value="UniProtKB-KW"/>
</dbReference>
<keyword evidence="10" id="KW-1185">Reference proteome</keyword>
<evidence type="ECO:0000313" key="10">
    <source>
        <dbReference type="Proteomes" id="UP001558713"/>
    </source>
</evidence>
<name>A0ABD1C687_CARAN</name>
<evidence type="ECO:0000256" key="2">
    <source>
        <dbReference type="ARBA" id="ARBA00022801"/>
    </source>
</evidence>
<dbReference type="Proteomes" id="UP001558713">
    <property type="component" value="Unassembled WGS sequence"/>
</dbReference>
<evidence type="ECO:0000256" key="3">
    <source>
        <dbReference type="ARBA" id="ARBA00022821"/>
    </source>
</evidence>
<keyword evidence="4 6" id="KW-0442">Lipid degradation</keyword>
<dbReference type="InterPro" id="IPR002641">
    <property type="entry name" value="PNPLA_dom"/>
</dbReference>
<feature type="short sequence motif" description="DGA/G" evidence="6">
    <location>
        <begin position="276"/>
        <end position="278"/>
    </location>
</feature>
<evidence type="ECO:0000256" key="5">
    <source>
        <dbReference type="ARBA" id="ARBA00023098"/>
    </source>
</evidence>
<feature type="short sequence motif" description="GXSXG" evidence="6">
    <location>
        <begin position="129"/>
        <end position="133"/>
    </location>
</feature>
<gene>
    <name evidence="9" type="ORF">V5N11_027448</name>
</gene>
<evidence type="ECO:0000256" key="6">
    <source>
        <dbReference type="PROSITE-ProRule" id="PRU01161"/>
    </source>
</evidence>
<dbReference type="EMBL" id="JBANAX010000043">
    <property type="protein sequence ID" value="KAL1224947.1"/>
    <property type="molecule type" value="Genomic_DNA"/>
</dbReference>
<feature type="domain" description="PNPLA" evidence="8">
    <location>
        <begin position="87"/>
        <end position="289"/>
    </location>
</feature>
<organism evidence="9 10">
    <name type="scientific">Cardamine amara subsp. amara</name>
    <dbReference type="NCBI Taxonomy" id="228776"/>
    <lineage>
        <taxon>Eukaryota</taxon>
        <taxon>Viridiplantae</taxon>
        <taxon>Streptophyta</taxon>
        <taxon>Embryophyta</taxon>
        <taxon>Tracheophyta</taxon>
        <taxon>Spermatophyta</taxon>
        <taxon>Magnoliopsida</taxon>
        <taxon>eudicotyledons</taxon>
        <taxon>Gunneridae</taxon>
        <taxon>Pentapetalae</taxon>
        <taxon>rosids</taxon>
        <taxon>malvids</taxon>
        <taxon>Brassicales</taxon>
        <taxon>Brassicaceae</taxon>
        <taxon>Cardamineae</taxon>
        <taxon>Cardamine</taxon>
    </lineage>
</organism>
<accession>A0ABD1C687</accession>
<dbReference type="PANTHER" id="PTHR32176:SF89">
    <property type="entry name" value="PATATIN-LIKE PROTEIN 1-RELATED"/>
    <property type="match status" value="1"/>
</dbReference>
<reference evidence="9 10" key="1">
    <citation type="submission" date="2024-04" db="EMBL/GenBank/DDBJ databases">
        <title>Genome assembly C_amara_ONT_v2.</title>
        <authorList>
            <person name="Yant L."/>
            <person name="Moore C."/>
            <person name="Slenker M."/>
        </authorList>
    </citation>
    <scope>NUCLEOTIDE SEQUENCE [LARGE SCALE GENOMIC DNA]</scope>
    <source>
        <tissue evidence="9">Leaf</tissue>
    </source>
</reference>
<sequence length="470" mass="52686">MVQWLMTRLVGRNHRSNAFHYVSRLATINVLSGRANQVYLNTKIRLFSNARFTELPQNEETKVVMKNESTFIKKKLPPTHGKLVTILSIDGGGVRGIIAGVILNNLEEHLQAIDGPQARIADYFDVIAGTSTGGLITAMLTAPNKDGRPVKAAKEIVPFYKNESANIFPPSNWVFSFFKGFWGPKYDGKDLRSILGELLKETRLHDTLTNVVMPTFDIMKFTPTIFSSYQESVDPSLNVKLSDICIGTSAAPTYLPPHYFSNEDSQGNISYFNLIDGGVTANDPTLVAMTAVSREAVMKNPDMEGFEPLGYDKYLVISVGTGSPKTLHYSALKASNWGLRNWMLNIKHNSNPLLDIIFESSRDMVQYHTSVMFKAVKSEDNYLKIDVDTMEKDDASIDNAAKENLDKLEEIGKELLKANVVRMNLDTSKYEPIPEKVSNCQELERFAKILSGEMELRKQRYKAMIDDSSN</sequence>
<comment type="caution">
    <text evidence="9">The sequence shown here is derived from an EMBL/GenBank/DDBJ whole genome shotgun (WGS) entry which is preliminary data.</text>
</comment>
<comment type="function">
    <text evidence="7">Lipolytic acyl hydrolase (LAH).</text>
</comment>
<evidence type="ECO:0000313" key="9">
    <source>
        <dbReference type="EMBL" id="KAL1224947.1"/>
    </source>
</evidence>
<dbReference type="PROSITE" id="PS51635">
    <property type="entry name" value="PNPLA"/>
    <property type="match status" value="1"/>
</dbReference>
<keyword evidence="3" id="KW-0611">Plant defense</keyword>
<keyword evidence="2 6" id="KW-0378">Hydrolase</keyword>